<dbReference type="Pfam" id="PF14118">
    <property type="entry name" value="YfzA"/>
    <property type="match status" value="1"/>
</dbReference>
<evidence type="ECO:0000313" key="2">
    <source>
        <dbReference type="EMBL" id="MCY9521323.1"/>
    </source>
</evidence>
<feature type="transmembrane region" description="Helical" evidence="1">
    <location>
        <begin position="12"/>
        <end position="30"/>
    </location>
</feature>
<dbReference type="EMBL" id="JAMDLW010000022">
    <property type="protein sequence ID" value="MCY9521323.1"/>
    <property type="molecule type" value="Genomic_DNA"/>
</dbReference>
<evidence type="ECO:0000313" key="3">
    <source>
        <dbReference type="Proteomes" id="UP001207626"/>
    </source>
</evidence>
<keyword evidence="1" id="KW-0812">Transmembrane</keyword>
<dbReference type="Proteomes" id="UP001207626">
    <property type="component" value="Unassembled WGS sequence"/>
</dbReference>
<comment type="caution">
    <text evidence="2">The sequence shown here is derived from an EMBL/GenBank/DDBJ whole genome shotgun (WGS) entry which is preliminary data.</text>
</comment>
<sequence length="96" mass="11059">MHTQKGRPIRIKGWMMTLGGLLLLQIFFIVCDMNSWSQYREFKPGTLIGEIVHSTLFTEWFAPYNIPEFNVFTAFFAVTLLPSALIGAIKDIFSRK</sequence>
<accession>A0ABT4DZ15</accession>
<reference evidence="2 3" key="1">
    <citation type="submission" date="2022-05" db="EMBL/GenBank/DDBJ databases">
        <title>Genome Sequencing of Bee-Associated Microbes.</title>
        <authorList>
            <person name="Dunlap C."/>
        </authorList>
    </citation>
    <scope>NUCLEOTIDE SEQUENCE [LARGE SCALE GENOMIC DNA]</scope>
    <source>
        <strain evidence="2 3">NRRL NRS-1438</strain>
    </source>
</reference>
<proteinExistence type="predicted"/>
<keyword evidence="1" id="KW-0472">Membrane</keyword>
<gene>
    <name evidence="2" type="ORF">M5X09_16885</name>
</gene>
<protein>
    <submittedName>
        <fullName evidence="2">YfzA family protein</fullName>
    </submittedName>
</protein>
<dbReference type="InterPro" id="IPR025627">
    <property type="entry name" value="YfzA"/>
</dbReference>
<keyword evidence="3" id="KW-1185">Reference proteome</keyword>
<name>A0ABT4DZ15_9BACL</name>
<organism evidence="2 3">
    <name type="scientific">Paenibacillus apiarius</name>
    <dbReference type="NCBI Taxonomy" id="46240"/>
    <lineage>
        <taxon>Bacteria</taxon>
        <taxon>Bacillati</taxon>
        <taxon>Bacillota</taxon>
        <taxon>Bacilli</taxon>
        <taxon>Bacillales</taxon>
        <taxon>Paenibacillaceae</taxon>
        <taxon>Paenibacillus</taxon>
    </lineage>
</organism>
<feature type="transmembrane region" description="Helical" evidence="1">
    <location>
        <begin position="69"/>
        <end position="89"/>
    </location>
</feature>
<keyword evidence="1" id="KW-1133">Transmembrane helix</keyword>
<dbReference type="RefSeq" id="WP_268601194.1">
    <property type="nucleotide sequence ID" value="NZ_JAMDLV010000021.1"/>
</dbReference>
<evidence type="ECO:0000256" key="1">
    <source>
        <dbReference type="SAM" id="Phobius"/>
    </source>
</evidence>